<evidence type="ECO:0000256" key="1">
    <source>
        <dbReference type="SAM" id="MobiDB-lite"/>
    </source>
</evidence>
<protein>
    <submittedName>
        <fullName evidence="2">Diguanylate cyclase</fullName>
    </submittedName>
</protein>
<dbReference type="Gene3D" id="1.10.3210.10">
    <property type="entry name" value="Hypothetical protein af1432"/>
    <property type="match status" value="1"/>
</dbReference>
<evidence type="ECO:0000313" key="2">
    <source>
        <dbReference type="EMBL" id="MDL5030417.1"/>
    </source>
</evidence>
<organism evidence="2 3">
    <name type="scientific">Roseateles subflavus</name>
    <dbReference type="NCBI Taxonomy" id="3053353"/>
    <lineage>
        <taxon>Bacteria</taxon>
        <taxon>Pseudomonadati</taxon>
        <taxon>Pseudomonadota</taxon>
        <taxon>Betaproteobacteria</taxon>
        <taxon>Burkholderiales</taxon>
        <taxon>Sphaerotilaceae</taxon>
        <taxon>Roseateles</taxon>
    </lineage>
</organism>
<feature type="region of interest" description="Disordered" evidence="1">
    <location>
        <begin position="204"/>
        <end position="228"/>
    </location>
</feature>
<feature type="compositionally biased region" description="Basic and acidic residues" evidence="1">
    <location>
        <begin position="209"/>
        <end position="228"/>
    </location>
</feature>
<dbReference type="EMBL" id="JASVDS010000001">
    <property type="protein sequence ID" value="MDL5030417.1"/>
    <property type="molecule type" value="Genomic_DNA"/>
</dbReference>
<comment type="caution">
    <text evidence="2">The sequence shown here is derived from an EMBL/GenBank/DDBJ whole genome shotgun (WGS) entry which is preliminary data.</text>
</comment>
<dbReference type="Proteomes" id="UP001238603">
    <property type="component" value="Unassembled WGS sequence"/>
</dbReference>
<sequence length="399" mass="43843">MELVPLPPNSLRIGQVLTFSVRDAEGHLLFAAGQTLQNTPQVQALIQRGAWVQAHETKEYQKALVHKMDTLMMQGASLANIVKVEADFRAERTQRAVAELSEPAFWNDLHLHAHSLLKDPREDFLGRLETLREDALRRFHQRPDAVLTLLVHDASQDFQRYSARHAVLCLLVADLVAKQLGWAEDRTRALLNAALTMNLSITPQQDRLAAQEDKPSPRQSLEMRDHGDRSAEQLRALGVTDELWLGAVRLHHEAGPGPLAGRADIDQLARVLRRIDIFGARLSPRRNRKALSGAAAVRAIYLDERQQPDEAGAAVIKAVGLYPPGSLVRLANGEQGIVVRRGHSATDPLVAALIGKSGSPLSGPVPRDTRLQAQAVAASLAPHELKLVINMEKLLKTAG</sequence>
<reference evidence="2 3" key="1">
    <citation type="submission" date="2023-06" db="EMBL/GenBank/DDBJ databases">
        <title>Pelomonas sp. APW6 16S ribosomal RNA gene genome sequencing and assembly.</title>
        <authorList>
            <person name="Woo H."/>
        </authorList>
    </citation>
    <scope>NUCLEOTIDE SEQUENCE [LARGE SCALE GENOMIC DNA]</scope>
    <source>
        <strain evidence="2 3">APW6</strain>
    </source>
</reference>
<name>A0ABT7LDR4_9BURK</name>
<proteinExistence type="predicted"/>
<dbReference type="RefSeq" id="WP_285980554.1">
    <property type="nucleotide sequence ID" value="NZ_JASVDS010000001.1"/>
</dbReference>
<keyword evidence="3" id="KW-1185">Reference proteome</keyword>
<accession>A0ABT7LDR4</accession>
<evidence type="ECO:0000313" key="3">
    <source>
        <dbReference type="Proteomes" id="UP001238603"/>
    </source>
</evidence>
<gene>
    <name evidence="2" type="ORF">QRD43_00750</name>
</gene>